<feature type="domain" description="Calcineurin-like phosphoesterase" evidence="1">
    <location>
        <begin position="3"/>
        <end position="209"/>
    </location>
</feature>
<dbReference type="InterPro" id="IPR004843">
    <property type="entry name" value="Calcineurin-like_PHP"/>
</dbReference>
<dbReference type="RefSeq" id="WP_105928900.1">
    <property type="nucleotide sequence ID" value="NZ_BJNS01000025.1"/>
</dbReference>
<dbReference type="EC" id="3.1.3.16" evidence="3"/>
<dbReference type="GO" id="GO:0008803">
    <property type="term" value="F:bis(5'-nucleosyl)-tetraphosphatase (symmetrical) activity"/>
    <property type="evidence" value="ECO:0007669"/>
    <property type="project" value="TreeGrafter"/>
</dbReference>
<reference evidence="2 4" key="1">
    <citation type="submission" date="2017-03" db="EMBL/GenBank/DDBJ databases">
        <title>The whole genome sequencing and assembly of Lysinibacillus sphaericus DSM 28T strain.</title>
        <authorList>
            <person name="Lee Y.-J."/>
            <person name="Yi H."/>
            <person name="Bahn Y.-S."/>
            <person name="Kim J.F."/>
            <person name="Lee D.-W."/>
        </authorList>
    </citation>
    <scope>NUCLEOTIDE SEQUENCE [LARGE SCALE GENOMIC DNA]</scope>
    <source>
        <strain evidence="2 4">DSM 28</strain>
    </source>
</reference>
<dbReference type="GO" id="GO:0110154">
    <property type="term" value="P:RNA decapping"/>
    <property type="evidence" value="ECO:0007669"/>
    <property type="project" value="TreeGrafter"/>
</dbReference>
<sequence>MTRILAISDIHGELELLEKLLLKLKFDATQDKLLLLGDYIDRGPASCGVLNIIEELQATGARVLLGNHEAIMLKACRSGIPKAWHHWISLCGGDATLASYGYQPEDFEDAIAQNTLPSFIQTLPKLEEHLQLIETFETYIELEDAIFVHGGVVPGKALADTDPLQLLWIREEFHTGYSGEKTIIFGHTPTYKLHQDPTNYSVYFGDNNIIGIDGGAVFGGQLHALEWPNRQITSVAKEKPTSLEGTDPNR</sequence>
<evidence type="ECO:0000313" key="5">
    <source>
        <dbReference type="Proteomes" id="UP000255295"/>
    </source>
</evidence>
<evidence type="ECO:0000259" key="1">
    <source>
        <dbReference type="Pfam" id="PF00149"/>
    </source>
</evidence>
<dbReference type="EMBL" id="UFSZ01000001">
    <property type="protein sequence ID" value="SUV17948.1"/>
    <property type="molecule type" value="Genomic_DNA"/>
</dbReference>
<dbReference type="GO" id="GO:0004722">
    <property type="term" value="F:protein serine/threonine phosphatase activity"/>
    <property type="evidence" value="ECO:0007669"/>
    <property type="project" value="UniProtKB-EC"/>
</dbReference>
<dbReference type="EMBL" id="CP019980">
    <property type="protein sequence ID" value="AVK96277.1"/>
    <property type="molecule type" value="Genomic_DNA"/>
</dbReference>
<accession>A0A2S0JYR9</accession>
<evidence type="ECO:0000313" key="3">
    <source>
        <dbReference type="EMBL" id="SUV17948.1"/>
    </source>
</evidence>
<reference evidence="3 5" key="2">
    <citation type="submission" date="2018-06" db="EMBL/GenBank/DDBJ databases">
        <authorList>
            <consortium name="Pathogen Informatics"/>
            <person name="Doyle S."/>
        </authorList>
    </citation>
    <scope>NUCLEOTIDE SEQUENCE [LARGE SCALE GENOMIC DNA]</scope>
    <source>
        <strain evidence="3 5">NCTC10338</strain>
    </source>
</reference>
<dbReference type="Gene3D" id="3.60.21.10">
    <property type="match status" value="1"/>
</dbReference>
<keyword evidence="3" id="KW-0378">Hydrolase</keyword>
<dbReference type="AlphaFoldDB" id="A0A2S0JYR9"/>
<dbReference type="Pfam" id="PF00149">
    <property type="entry name" value="Metallophos"/>
    <property type="match status" value="1"/>
</dbReference>
<proteinExistence type="predicted"/>
<dbReference type="InterPro" id="IPR050126">
    <property type="entry name" value="Ap4A_hydrolase"/>
</dbReference>
<gene>
    <name evidence="3" type="primary">pphA</name>
    <name evidence="2" type="ORF">LS41612_08430</name>
    <name evidence="3" type="ORF">NCTC10338_03062</name>
</gene>
<name>A0A2S0JYR9_LYSSH</name>
<protein>
    <submittedName>
        <fullName evidence="2">Serine/threonine protein phosphatase</fullName>
        <ecNumber evidence="3">3.1.3.16</ecNumber>
    </submittedName>
</protein>
<dbReference type="GeneID" id="48276228"/>
<dbReference type="PANTHER" id="PTHR42850">
    <property type="entry name" value="METALLOPHOSPHOESTERASE"/>
    <property type="match status" value="1"/>
</dbReference>
<evidence type="ECO:0000313" key="4">
    <source>
        <dbReference type="Proteomes" id="UP000238825"/>
    </source>
</evidence>
<organism evidence="2 4">
    <name type="scientific">Lysinibacillus sphaericus</name>
    <name type="common">Bacillus sphaericus</name>
    <dbReference type="NCBI Taxonomy" id="1421"/>
    <lineage>
        <taxon>Bacteria</taxon>
        <taxon>Bacillati</taxon>
        <taxon>Bacillota</taxon>
        <taxon>Bacilli</taxon>
        <taxon>Bacillales</taxon>
        <taxon>Bacillaceae</taxon>
        <taxon>Lysinibacillus</taxon>
    </lineage>
</organism>
<evidence type="ECO:0000313" key="2">
    <source>
        <dbReference type="EMBL" id="AVK96277.1"/>
    </source>
</evidence>
<dbReference type="PANTHER" id="PTHR42850:SF4">
    <property type="entry name" value="ZINC-DEPENDENT ENDOPOLYPHOSPHATASE"/>
    <property type="match status" value="1"/>
</dbReference>
<dbReference type="Proteomes" id="UP000255295">
    <property type="component" value="Unassembled WGS sequence"/>
</dbReference>
<dbReference type="InterPro" id="IPR029052">
    <property type="entry name" value="Metallo-depent_PP-like"/>
</dbReference>
<dbReference type="SUPFAM" id="SSF56300">
    <property type="entry name" value="Metallo-dependent phosphatases"/>
    <property type="match status" value="1"/>
</dbReference>
<dbReference type="Proteomes" id="UP000238825">
    <property type="component" value="Chromosome"/>
</dbReference>
<dbReference type="GO" id="GO:0005737">
    <property type="term" value="C:cytoplasm"/>
    <property type="evidence" value="ECO:0007669"/>
    <property type="project" value="TreeGrafter"/>
</dbReference>